<feature type="transmembrane region" description="Helical" evidence="6">
    <location>
        <begin position="111"/>
        <end position="132"/>
    </location>
</feature>
<organism evidence="8 9">
    <name type="scientific">Nocardiopsis alba</name>
    <dbReference type="NCBI Taxonomy" id="53437"/>
    <lineage>
        <taxon>Bacteria</taxon>
        <taxon>Bacillati</taxon>
        <taxon>Actinomycetota</taxon>
        <taxon>Actinomycetes</taxon>
        <taxon>Streptosporangiales</taxon>
        <taxon>Nocardiopsidaceae</taxon>
        <taxon>Nocardiopsis</taxon>
    </lineage>
</organism>
<dbReference type="EMBL" id="WWHY01000001">
    <property type="protein sequence ID" value="MYR35065.1"/>
    <property type="molecule type" value="Genomic_DNA"/>
</dbReference>
<keyword evidence="2" id="KW-1003">Cell membrane</keyword>
<dbReference type="GO" id="GO:0022857">
    <property type="term" value="F:transmembrane transporter activity"/>
    <property type="evidence" value="ECO:0007669"/>
    <property type="project" value="InterPro"/>
</dbReference>
<feature type="transmembrane region" description="Helical" evidence="6">
    <location>
        <begin position="54"/>
        <end position="73"/>
    </location>
</feature>
<accession>A0A7K2IZ66</accession>
<name>A0A7K2IZ66_9ACTN</name>
<dbReference type="Pfam" id="PF07690">
    <property type="entry name" value="MFS_1"/>
    <property type="match status" value="1"/>
</dbReference>
<dbReference type="PANTHER" id="PTHR43124:SF3">
    <property type="entry name" value="CHLORAMPHENICOL EFFLUX PUMP RV0191"/>
    <property type="match status" value="1"/>
</dbReference>
<feature type="transmembrane region" description="Helical" evidence="6">
    <location>
        <begin position="251"/>
        <end position="271"/>
    </location>
</feature>
<feature type="transmembrane region" description="Helical" evidence="6">
    <location>
        <begin position="176"/>
        <end position="195"/>
    </location>
</feature>
<dbReference type="InterPro" id="IPR036259">
    <property type="entry name" value="MFS_trans_sf"/>
</dbReference>
<feature type="transmembrane region" description="Helical" evidence="6">
    <location>
        <begin position="216"/>
        <end position="239"/>
    </location>
</feature>
<dbReference type="PROSITE" id="PS50850">
    <property type="entry name" value="MFS"/>
    <property type="match status" value="1"/>
</dbReference>
<proteinExistence type="predicted"/>
<dbReference type="InterPro" id="IPR050189">
    <property type="entry name" value="MFS_Efflux_Transporters"/>
</dbReference>
<feature type="transmembrane region" description="Helical" evidence="6">
    <location>
        <begin position="310"/>
        <end position="334"/>
    </location>
</feature>
<evidence type="ECO:0000256" key="1">
    <source>
        <dbReference type="ARBA" id="ARBA00004651"/>
    </source>
</evidence>
<dbReference type="Gene3D" id="1.20.1250.20">
    <property type="entry name" value="MFS general substrate transporter like domains"/>
    <property type="match status" value="2"/>
</dbReference>
<evidence type="ECO:0000256" key="3">
    <source>
        <dbReference type="ARBA" id="ARBA00022692"/>
    </source>
</evidence>
<evidence type="ECO:0000256" key="6">
    <source>
        <dbReference type="SAM" id="Phobius"/>
    </source>
</evidence>
<dbReference type="AlphaFoldDB" id="A0A7K2IZ66"/>
<evidence type="ECO:0000256" key="2">
    <source>
        <dbReference type="ARBA" id="ARBA00022475"/>
    </source>
</evidence>
<comment type="subcellular location">
    <subcellularLocation>
        <location evidence="1">Cell membrane</location>
        <topology evidence="1">Multi-pass membrane protein</topology>
    </subcellularLocation>
</comment>
<dbReference type="Proteomes" id="UP000467124">
    <property type="component" value="Unassembled WGS sequence"/>
</dbReference>
<keyword evidence="5 6" id="KW-0472">Membrane</keyword>
<keyword evidence="4 6" id="KW-1133">Transmembrane helix</keyword>
<dbReference type="SUPFAM" id="SSF103473">
    <property type="entry name" value="MFS general substrate transporter"/>
    <property type="match status" value="1"/>
</dbReference>
<gene>
    <name evidence="8" type="ORF">GTW20_23090</name>
</gene>
<feature type="transmembrane region" description="Helical" evidence="6">
    <location>
        <begin position="346"/>
        <end position="368"/>
    </location>
</feature>
<dbReference type="RefSeq" id="WP_161111874.1">
    <property type="nucleotide sequence ID" value="NZ_WWHY01000001.1"/>
</dbReference>
<dbReference type="CDD" id="cd17324">
    <property type="entry name" value="MFS_NepI_like"/>
    <property type="match status" value="1"/>
</dbReference>
<dbReference type="InterPro" id="IPR011701">
    <property type="entry name" value="MFS"/>
</dbReference>
<feature type="transmembrane region" description="Helical" evidence="6">
    <location>
        <begin position="144"/>
        <end position="170"/>
    </location>
</feature>
<dbReference type="PANTHER" id="PTHR43124">
    <property type="entry name" value="PURINE EFFLUX PUMP PBUE"/>
    <property type="match status" value="1"/>
</dbReference>
<feature type="transmembrane region" description="Helical" evidence="6">
    <location>
        <begin position="374"/>
        <end position="394"/>
    </location>
</feature>
<evidence type="ECO:0000313" key="9">
    <source>
        <dbReference type="Proteomes" id="UP000467124"/>
    </source>
</evidence>
<dbReference type="GO" id="GO:0005886">
    <property type="term" value="C:plasma membrane"/>
    <property type="evidence" value="ECO:0007669"/>
    <property type="project" value="UniProtKB-SubCell"/>
</dbReference>
<feature type="transmembrane region" description="Helical" evidence="6">
    <location>
        <begin position="85"/>
        <end position="105"/>
    </location>
</feature>
<reference evidence="8 9" key="1">
    <citation type="journal article" date="2019" name="Nat. Commun.">
        <title>The antimicrobial potential of Streptomyces from insect microbiomes.</title>
        <authorList>
            <person name="Chevrette M.G."/>
            <person name="Carlson C.M."/>
            <person name="Ortega H.E."/>
            <person name="Thomas C."/>
            <person name="Ananiev G.E."/>
            <person name="Barns K.J."/>
            <person name="Book A.J."/>
            <person name="Cagnazzo J."/>
            <person name="Carlos C."/>
            <person name="Flanigan W."/>
            <person name="Grubbs K.J."/>
            <person name="Horn H.A."/>
            <person name="Hoffmann F.M."/>
            <person name="Klassen J.L."/>
            <person name="Knack J.J."/>
            <person name="Lewin G.R."/>
            <person name="McDonald B.R."/>
            <person name="Muller L."/>
            <person name="Melo W.G.P."/>
            <person name="Pinto-Tomas A.A."/>
            <person name="Schmitz A."/>
            <person name="Wendt-Pienkowski E."/>
            <person name="Wildman S."/>
            <person name="Zhao M."/>
            <person name="Zhang F."/>
            <person name="Bugni T.S."/>
            <person name="Andes D.R."/>
            <person name="Pupo M.T."/>
            <person name="Currie C.R."/>
        </authorList>
    </citation>
    <scope>NUCLEOTIDE SEQUENCE [LARGE SCALE GENOMIC DNA]</scope>
    <source>
        <strain evidence="8 9">SID5840</strain>
    </source>
</reference>
<evidence type="ECO:0000259" key="7">
    <source>
        <dbReference type="PROSITE" id="PS50850"/>
    </source>
</evidence>
<feature type="transmembrane region" description="Helical" evidence="6">
    <location>
        <begin position="283"/>
        <end position="304"/>
    </location>
</feature>
<evidence type="ECO:0000256" key="5">
    <source>
        <dbReference type="ARBA" id="ARBA00023136"/>
    </source>
</evidence>
<evidence type="ECO:0000256" key="4">
    <source>
        <dbReference type="ARBA" id="ARBA00022989"/>
    </source>
</evidence>
<feature type="domain" description="Major facilitator superfamily (MFS) profile" evidence="7">
    <location>
        <begin position="20"/>
        <end position="399"/>
    </location>
</feature>
<sequence>MHDEATRVPLKGRSSRLPFVVYALALGTFLMLTTEFVVAGILPDIAADLQVSVARAGTLITVFAIGMIVGAPLMAMLTLRMPRRVTLMLALGVFAVGHVIVAVGSDFGVLLAARFLTALATGAFWAVAAVVATRVAGPGMASCAVGVVNAGGMLATVLGVPLGALLGQFVGWRGTFWALAILAVVAIPMIARHVPRGGAEHGSVSIRSELVALNSGRLWLALATCAATTGGVLAAYSYITPLLTERTGIPANLVPLVLAGFGVGSLVGSLLGGRIGDSRPHTATIVAPLATALILTALALVAGASIPTTILLVLLGLFGLGANPVLISLAVRYASHAPTLGSSLSVAAFNLGTAIASWIGGIALGTGLGTTGPVLVGAVIAALTLIPATALALIQRSRAAETSPESVNALS</sequence>
<feature type="transmembrane region" description="Helical" evidence="6">
    <location>
        <begin position="20"/>
        <end position="42"/>
    </location>
</feature>
<comment type="caution">
    <text evidence="8">The sequence shown here is derived from an EMBL/GenBank/DDBJ whole genome shotgun (WGS) entry which is preliminary data.</text>
</comment>
<evidence type="ECO:0000313" key="8">
    <source>
        <dbReference type="EMBL" id="MYR35065.1"/>
    </source>
</evidence>
<protein>
    <submittedName>
        <fullName evidence="8">MFS transporter</fullName>
    </submittedName>
</protein>
<keyword evidence="3 6" id="KW-0812">Transmembrane</keyword>
<dbReference type="InterPro" id="IPR020846">
    <property type="entry name" value="MFS_dom"/>
</dbReference>